<sequence length="746" mass="80349">MRKARFDAPTLTRRRFLVSAAVVAGGLSMQLRPAGAQAAETTGQGSELSPWLVIKPDDTVVVTVPTPEIGNGASTQQAMNIAEELECDWDKVTVEFADFRREYQQPGSYAVGLQPFFGGHSTDHDRMPYTLQLGASARERLKTAAAQRWGVPVEDVSARNSVLTHSPSGRSLRFGEVAAAAASVELAKEPALKPQSEWRLLGKAQPHKLQLPNVVTGQAQFGVDVTLPGMVYAALLQSPVHGGVLKSHDPDAIKDMPGVRAVVVIDPSATPGSPVTASPTFGFEGSELRSGVAVIADHYWQAKKALDALPVEWDDGLGTFWSSNGKMHQRQDRVLDQWAGTALTKAGDVDAVDAAQVVEATYRTPFCEHAAMEPLNGTAIYSEEGLEFWHPTQDMQQAFWVAVDESGLDPAKVTFHQTLVGGGFGRRVIGDDVRAVVAIARQYPDVPVKVIWSREETTRQGSYRTQLAARYKAGLGEDGMPLSFQGETCYSGMPLNIGFTDMTYAAAGNIPNVRLQTSELPMHIATGAYRAPCYNAHAFTVETFVDECAVAGGIDPLEYRLRLLAGWDPAWADCLKIAAERADWGKPLPKGQGRGIAISNWPHPGEKQAGATVCAVAHVEVSQAGELKVHRLDFTFDCGRIVNKDAVAAQLEGGIIFGLNMSLNEGLTIADGAVVEQNFDALPMVKMGDLPEINIYFEALSGHDRFGIIGEAPVGPIGPAIGNAIYQAIGKRVRSTPFRNADLSWS</sequence>
<dbReference type="GO" id="GO:0016491">
    <property type="term" value="F:oxidoreductase activity"/>
    <property type="evidence" value="ECO:0007669"/>
    <property type="project" value="InterPro"/>
</dbReference>
<dbReference type="RefSeq" id="WP_198570759.1">
    <property type="nucleotide sequence ID" value="NZ_CP066167.1"/>
</dbReference>
<keyword evidence="1" id="KW-0732">Signal</keyword>
<dbReference type="Gene3D" id="3.30.365.10">
    <property type="entry name" value="Aldehyde oxidase/xanthine dehydrogenase, molybdopterin binding domain"/>
    <property type="match status" value="4"/>
</dbReference>
<dbReference type="PANTHER" id="PTHR47495:SF2">
    <property type="entry name" value="ALDEHYDE DEHYDROGENASE"/>
    <property type="match status" value="1"/>
</dbReference>
<feature type="chain" id="PRO_5032884794" evidence="1">
    <location>
        <begin position="39"/>
        <end position="746"/>
    </location>
</feature>
<dbReference type="Gene3D" id="3.90.1170.50">
    <property type="entry name" value="Aldehyde oxidase/xanthine dehydrogenase, a/b hammerhead"/>
    <property type="match status" value="1"/>
</dbReference>
<dbReference type="Pfam" id="PF02738">
    <property type="entry name" value="MoCoBD_1"/>
    <property type="match status" value="1"/>
</dbReference>
<dbReference type="EMBL" id="CP066167">
    <property type="protein sequence ID" value="QQD19274.1"/>
    <property type="molecule type" value="Genomic_DNA"/>
</dbReference>
<dbReference type="InterPro" id="IPR006311">
    <property type="entry name" value="TAT_signal"/>
</dbReference>
<dbReference type="InterPro" id="IPR012368">
    <property type="entry name" value="OxRdtase_Mopterin-bd_su_IorB"/>
</dbReference>
<dbReference type="Proteomes" id="UP000596063">
    <property type="component" value="Chromosome"/>
</dbReference>
<gene>
    <name evidence="3" type="ORF">I6N98_05315</name>
</gene>
<dbReference type="SUPFAM" id="SSF54665">
    <property type="entry name" value="CO dehydrogenase molybdoprotein N-domain-like"/>
    <property type="match status" value="1"/>
</dbReference>
<organism evidence="3 4">
    <name type="scientific">Spongiibacter nanhainus</name>
    <dbReference type="NCBI Taxonomy" id="2794344"/>
    <lineage>
        <taxon>Bacteria</taxon>
        <taxon>Pseudomonadati</taxon>
        <taxon>Pseudomonadota</taxon>
        <taxon>Gammaproteobacteria</taxon>
        <taxon>Cellvibrionales</taxon>
        <taxon>Spongiibacteraceae</taxon>
        <taxon>Spongiibacter</taxon>
    </lineage>
</organism>
<proteinExistence type="predicted"/>
<dbReference type="KEGG" id="snan:I6N98_05315"/>
<dbReference type="Pfam" id="PF20256">
    <property type="entry name" value="MoCoBD_2"/>
    <property type="match status" value="2"/>
</dbReference>
<dbReference type="InterPro" id="IPR036856">
    <property type="entry name" value="Ald_Oxase/Xan_DH_a/b_sf"/>
</dbReference>
<dbReference type="SUPFAM" id="SSF56003">
    <property type="entry name" value="Molybdenum cofactor-binding domain"/>
    <property type="match status" value="2"/>
</dbReference>
<feature type="domain" description="Aldehyde oxidase/xanthine dehydrogenase a/b hammerhead" evidence="2">
    <location>
        <begin position="216"/>
        <end position="317"/>
    </location>
</feature>
<keyword evidence="4" id="KW-1185">Reference proteome</keyword>
<dbReference type="AlphaFoldDB" id="A0A7T4R2S0"/>
<dbReference type="InterPro" id="IPR008274">
    <property type="entry name" value="AldOxase/xan_DH_MoCoBD1"/>
</dbReference>
<dbReference type="SMART" id="SM01008">
    <property type="entry name" value="Ald_Xan_dh_C"/>
    <property type="match status" value="1"/>
</dbReference>
<feature type="signal peptide" evidence="1">
    <location>
        <begin position="1"/>
        <end position="38"/>
    </location>
</feature>
<protein>
    <submittedName>
        <fullName evidence="3">Xanthine dehydrogenase family protein molybdopterin-binding subunit</fullName>
    </submittedName>
</protein>
<dbReference type="InterPro" id="IPR052516">
    <property type="entry name" value="N-heterocyclic_Hydroxylase"/>
</dbReference>
<dbReference type="PANTHER" id="PTHR47495">
    <property type="entry name" value="ALDEHYDE DEHYDROGENASE"/>
    <property type="match status" value="1"/>
</dbReference>
<dbReference type="PROSITE" id="PS51318">
    <property type="entry name" value="TAT"/>
    <property type="match status" value="1"/>
</dbReference>
<evidence type="ECO:0000313" key="4">
    <source>
        <dbReference type="Proteomes" id="UP000596063"/>
    </source>
</evidence>
<dbReference type="InterPro" id="IPR000674">
    <property type="entry name" value="Ald_Oxase/Xan_DH_a/b"/>
</dbReference>
<dbReference type="InterPro" id="IPR037165">
    <property type="entry name" value="AldOxase/xan_DH_Mopterin-bd_sf"/>
</dbReference>
<dbReference type="PIRSF" id="PIRSF036389">
    <property type="entry name" value="IOR_B"/>
    <property type="match status" value="1"/>
</dbReference>
<dbReference type="InterPro" id="IPR046867">
    <property type="entry name" value="AldOxase/xan_DH_MoCoBD2"/>
</dbReference>
<evidence type="ECO:0000256" key="1">
    <source>
        <dbReference type="SAM" id="SignalP"/>
    </source>
</evidence>
<evidence type="ECO:0000259" key="2">
    <source>
        <dbReference type="SMART" id="SM01008"/>
    </source>
</evidence>
<evidence type="ECO:0000313" key="3">
    <source>
        <dbReference type="EMBL" id="QQD19274.1"/>
    </source>
</evidence>
<accession>A0A7T4R2S0</accession>
<name>A0A7T4R2S0_9GAMM</name>
<reference evidence="3 4" key="1">
    <citation type="submission" date="2020-12" db="EMBL/GenBank/DDBJ databases">
        <authorList>
            <person name="Shan Y."/>
        </authorList>
    </citation>
    <scope>NUCLEOTIDE SEQUENCE [LARGE SCALE GENOMIC DNA]</scope>
    <source>
        <strain evidence="4">csc3.9</strain>
    </source>
</reference>